<accession>A0ABD5PQS2</accession>
<keyword evidence="1" id="KW-0547">Nucleotide-binding</keyword>
<protein>
    <submittedName>
        <fullName evidence="4">RAD55 family ATPase</fullName>
    </submittedName>
</protein>
<dbReference type="InterPro" id="IPR027417">
    <property type="entry name" value="P-loop_NTPase"/>
</dbReference>
<dbReference type="Pfam" id="PF06745">
    <property type="entry name" value="ATPase"/>
    <property type="match status" value="1"/>
</dbReference>
<feature type="domain" description="KaiC-like" evidence="3">
    <location>
        <begin position="61"/>
        <end position="302"/>
    </location>
</feature>
<proteinExistence type="predicted"/>
<dbReference type="AlphaFoldDB" id="A0ABD5PQS2"/>
<dbReference type="InterPro" id="IPR014774">
    <property type="entry name" value="KaiC-like_dom"/>
</dbReference>
<reference evidence="4 5" key="1">
    <citation type="journal article" date="2019" name="Int. J. Syst. Evol. Microbiol.">
        <title>The Global Catalogue of Microorganisms (GCM) 10K type strain sequencing project: providing services to taxonomists for standard genome sequencing and annotation.</title>
        <authorList>
            <consortium name="The Broad Institute Genomics Platform"/>
            <consortium name="The Broad Institute Genome Sequencing Center for Infectious Disease"/>
            <person name="Wu L."/>
            <person name="Ma J."/>
        </authorList>
    </citation>
    <scope>NUCLEOTIDE SEQUENCE [LARGE SCALE GENOMIC DNA]</scope>
    <source>
        <strain evidence="4 5">WLHS5</strain>
    </source>
</reference>
<keyword evidence="2" id="KW-0067">ATP-binding</keyword>
<dbReference type="EMBL" id="JBHSFA010000007">
    <property type="protein sequence ID" value="MFC4542955.1"/>
    <property type="molecule type" value="Genomic_DNA"/>
</dbReference>
<dbReference type="GO" id="GO:0005524">
    <property type="term" value="F:ATP binding"/>
    <property type="evidence" value="ECO:0007669"/>
    <property type="project" value="UniProtKB-KW"/>
</dbReference>
<comment type="caution">
    <text evidence="4">The sequence shown here is derived from an EMBL/GenBank/DDBJ whole genome shotgun (WGS) entry which is preliminary data.</text>
</comment>
<evidence type="ECO:0000256" key="1">
    <source>
        <dbReference type="ARBA" id="ARBA00022741"/>
    </source>
</evidence>
<keyword evidence="5" id="KW-1185">Reference proteome</keyword>
<dbReference type="SUPFAM" id="SSF52540">
    <property type="entry name" value="P-loop containing nucleoside triphosphate hydrolases"/>
    <property type="match status" value="1"/>
</dbReference>
<organism evidence="4 5">
    <name type="scientific">Halosolutus amylolyticus</name>
    <dbReference type="NCBI Taxonomy" id="2932267"/>
    <lineage>
        <taxon>Archaea</taxon>
        <taxon>Methanobacteriati</taxon>
        <taxon>Methanobacteriota</taxon>
        <taxon>Stenosarchaea group</taxon>
        <taxon>Halobacteria</taxon>
        <taxon>Halobacteriales</taxon>
        <taxon>Natrialbaceae</taxon>
        <taxon>Halosolutus</taxon>
    </lineage>
</organism>
<dbReference type="Gene3D" id="3.40.50.300">
    <property type="entry name" value="P-loop containing nucleotide triphosphate hydrolases"/>
    <property type="match status" value="1"/>
</dbReference>
<evidence type="ECO:0000256" key="2">
    <source>
        <dbReference type="ARBA" id="ARBA00022840"/>
    </source>
</evidence>
<dbReference type="RefSeq" id="WP_250140359.1">
    <property type="nucleotide sequence ID" value="NZ_JALIQP010000002.1"/>
</dbReference>
<name>A0ABD5PQS2_9EURY</name>
<evidence type="ECO:0000313" key="5">
    <source>
        <dbReference type="Proteomes" id="UP001595898"/>
    </source>
</evidence>
<evidence type="ECO:0000313" key="4">
    <source>
        <dbReference type="EMBL" id="MFC4542955.1"/>
    </source>
</evidence>
<sequence length="335" mass="37259">MSEHLRTGGTPQYPLQCDHCHYPIPGEPKERGDGHYCSGSCREAADGESTMPDPDAYKRVVTGIEPLDSLVPNGIPADSFLLLSGDEGTRRSELLTELVWRAIERGEPAVLVSFADPPTATLERFFGNGWNVLPALETDRLRIVDCFTHRLSDREAFLESRNEWQTFVGEAAADSIVTVEEPDDGPAVADALHEALDALEMTETGLVTIDSLDELGRLLQRDRVHDFVTEVRGTICTPRYVPIVAGATTAGSDKYPEDEYVFDGIVDLRLTDQFTPETRLKQLGVRKLIGTQFLPQWITYEYEPARGLFAFGSSTDAREVYDYDFGNGPRAVDRR</sequence>
<gene>
    <name evidence="4" type="ORF">ACFO5R_13590</name>
</gene>
<dbReference type="PANTHER" id="PTHR43637:SF2">
    <property type="entry name" value="PROTEIN GVPD 1"/>
    <property type="match status" value="1"/>
</dbReference>
<dbReference type="Proteomes" id="UP001595898">
    <property type="component" value="Unassembled WGS sequence"/>
</dbReference>
<dbReference type="PANTHER" id="PTHR43637">
    <property type="entry name" value="UPF0273 PROTEIN TM_0370"/>
    <property type="match status" value="1"/>
</dbReference>
<evidence type="ECO:0000259" key="3">
    <source>
        <dbReference type="Pfam" id="PF06745"/>
    </source>
</evidence>